<dbReference type="InterPro" id="IPR010410">
    <property type="entry name" value="DUF1005"/>
</dbReference>
<sequence length="436" mass="46467">MDPRAFIKLSVSALGVRVPLASKPARTGVHSSTSPFFCEVRLPGYPVQTTPVPLVSPTSPPPDRGIAANFYLDESALDKLLSPTSCFKSSFPCLEVLVYTGRQGTRCGVKEGKLMGTFSLPVSSQWMEGKPIQLHSGWTGIGKGNSTDGKPGAELHLVIKVEADPRYIFQFDGETVASPQIVQIQGKITQPLFSCKFSRDRLSRSSGAGKWSGPLGGHDHKERKERKGWLIMIHDLSGSPVAAASMVTPFVPSAGSDRVSRSNPGAWLILRPDSTSGDSWEPWGRLEAWKERGSKGGLGLRFQLVAENGGGGTANVGGALVSETVISSHSGGEFSIDTARFRPATPSPARTPVQSPRSSGDCNFINVGLPASGGFVMSCTTRGERQSSSGRPLVQLAMRHITCAEDAAVFMALAAAVDLSIDACQPFSRKLRKELS</sequence>
<evidence type="ECO:0000313" key="2">
    <source>
        <dbReference type="EMBL" id="EFJ34053.1"/>
    </source>
</evidence>
<dbReference type="FunCoup" id="D8R2E3">
    <property type="interactions" value="630"/>
</dbReference>
<keyword evidence="3" id="KW-1185">Reference proteome</keyword>
<dbReference type="HOGENOM" id="CLU_048528_1_0_1"/>
<dbReference type="AlphaFoldDB" id="D8R2E3"/>
<dbReference type="PANTHER" id="PTHR31317:SF4">
    <property type="entry name" value="OS08G0163500 PROTEIN"/>
    <property type="match status" value="1"/>
</dbReference>
<dbReference type="PANTHER" id="PTHR31317">
    <property type="entry name" value="OS08G0163500 PROTEIN"/>
    <property type="match status" value="1"/>
</dbReference>
<evidence type="ECO:0000313" key="3">
    <source>
        <dbReference type="Proteomes" id="UP000001514"/>
    </source>
</evidence>
<gene>
    <name evidence="2" type="ORF">SELMODRAFT_230537</name>
</gene>
<dbReference type="InParanoid" id="D8R2E3"/>
<dbReference type="Proteomes" id="UP000001514">
    <property type="component" value="Unassembled WGS sequence"/>
</dbReference>
<organism evidence="3">
    <name type="scientific">Selaginella moellendorffii</name>
    <name type="common">Spikemoss</name>
    <dbReference type="NCBI Taxonomy" id="88036"/>
    <lineage>
        <taxon>Eukaryota</taxon>
        <taxon>Viridiplantae</taxon>
        <taxon>Streptophyta</taxon>
        <taxon>Embryophyta</taxon>
        <taxon>Tracheophyta</taxon>
        <taxon>Lycopodiopsida</taxon>
        <taxon>Selaginellales</taxon>
        <taxon>Selaginellaceae</taxon>
        <taxon>Selaginella</taxon>
    </lineage>
</organism>
<protein>
    <recommendedName>
        <fullName evidence="4">Formin-like protein 18</fullName>
    </recommendedName>
</protein>
<dbReference type="KEGG" id="smo:SELMODRAFT_230537"/>
<evidence type="ECO:0000256" key="1">
    <source>
        <dbReference type="SAM" id="MobiDB-lite"/>
    </source>
</evidence>
<dbReference type="Gramene" id="EFJ34053">
    <property type="protein sequence ID" value="EFJ34053"/>
    <property type="gene ID" value="SELMODRAFT_230537"/>
</dbReference>
<reference evidence="2 3" key="1">
    <citation type="journal article" date="2011" name="Science">
        <title>The Selaginella genome identifies genetic changes associated with the evolution of vascular plants.</title>
        <authorList>
            <person name="Banks J.A."/>
            <person name="Nishiyama T."/>
            <person name="Hasebe M."/>
            <person name="Bowman J.L."/>
            <person name="Gribskov M."/>
            <person name="dePamphilis C."/>
            <person name="Albert V.A."/>
            <person name="Aono N."/>
            <person name="Aoyama T."/>
            <person name="Ambrose B.A."/>
            <person name="Ashton N.W."/>
            <person name="Axtell M.J."/>
            <person name="Barker E."/>
            <person name="Barker M.S."/>
            <person name="Bennetzen J.L."/>
            <person name="Bonawitz N.D."/>
            <person name="Chapple C."/>
            <person name="Cheng C."/>
            <person name="Correa L.G."/>
            <person name="Dacre M."/>
            <person name="DeBarry J."/>
            <person name="Dreyer I."/>
            <person name="Elias M."/>
            <person name="Engstrom E.M."/>
            <person name="Estelle M."/>
            <person name="Feng L."/>
            <person name="Finet C."/>
            <person name="Floyd S.K."/>
            <person name="Frommer W.B."/>
            <person name="Fujita T."/>
            <person name="Gramzow L."/>
            <person name="Gutensohn M."/>
            <person name="Harholt J."/>
            <person name="Hattori M."/>
            <person name="Heyl A."/>
            <person name="Hirai T."/>
            <person name="Hiwatashi Y."/>
            <person name="Ishikawa M."/>
            <person name="Iwata M."/>
            <person name="Karol K.G."/>
            <person name="Koehler B."/>
            <person name="Kolukisaoglu U."/>
            <person name="Kubo M."/>
            <person name="Kurata T."/>
            <person name="Lalonde S."/>
            <person name="Li K."/>
            <person name="Li Y."/>
            <person name="Litt A."/>
            <person name="Lyons E."/>
            <person name="Manning G."/>
            <person name="Maruyama T."/>
            <person name="Michael T.P."/>
            <person name="Mikami K."/>
            <person name="Miyazaki S."/>
            <person name="Morinaga S."/>
            <person name="Murata T."/>
            <person name="Mueller-Roeber B."/>
            <person name="Nelson D.R."/>
            <person name="Obara M."/>
            <person name="Oguri Y."/>
            <person name="Olmstead R.G."/>
            <person name="Onodera N."/>
            <person name="Petersen B.L."/>
            <person name="Pils B."/>
            <person name="Prigge M."/>
            <person name="Rensing S.A."/>
            <person name="Riano-Pachon D.M."/>
            <person name="Roberts A.W."/>
            <person name="Sato Y."/>
            <person name="Scheller H.V."/>
            <person name="Schulz B."/>
            <person name="Schulz C."/>
            <person name="Shakirov E.V."/>
            <person name="Shibagaki N."/>
            <person name="Shinohara N."/>
            <person name="Shippen D.E."/>
            <person name="Soerensen I."/>
            <person name="Sotooka R."/>
            <person name="Sugimoto N."/>
            <person name="Sugita M."/>
            <person name="Sumikawa N."/>
            <person name="Tanurdzic M."/>
            <person name="Theissen G."/>
            <person name="Ulvskov P."/>
            <person name="Wakazuki S."/>
            <person name="Weng J.K."/>
            <person name="Willats W.W."/>
            <person name="Wipf D."/>
            <person name="Wolf P.G."/>
            <person name="Yang L."/>
            <person name="Zimmer A.D."/>
            <person name="Zhu Q."/>
            <person name="Mitros T."/>
            <person name="Hellsten U."/>
            <person name="Loque D."/>
            <person name="Otillar R."/>
            <person name="Salamov A."/>
            <person name="Schmutz J."/>
            <person name="Shapiro H."/>
            <person name="Lindquist E."/>
            <person name="Lucas S."/>
            <person name="Rokhsar D."/>
            <person name="Grigoriev I.V."/>
        </authorList>
    </citation>
    <scope>NUCLEOTIDE SEQUENCE [LARGE SCALE GENOMIC DNA]</scope>
</reference>
<evidence type="ECO:0008006" key="4">
    <source>
        <dbReference type="Google" id="ProtNLM"/>
    </source>
</evidence>
<dbReference type="EMBL" id="GL377570">
    <property type="protein sequence ID" value="EFJ34053.1"/>
    <property type="molecule type" value="Genomic_DNA"/>
</dbReference>
<dbReference type="Pfam" id="PF06219">
    <property type="entry name" value="DUF1005"/>
    <property type="match status" value="1"/>
</dbReference>
<name>D8R2E3_SELML</name>
<feature type="region of interest" description="Disordered" evidence="1">
    <location>
        <begin position="338"/>
        <end position="358"/>
    </location>
</feature>
<dbReference type="OMA" id="SPCLCEI"/>
<accession>D8R2E3</accession>
<proteinExistence type="predicted"/>